<dbReference type="EMBL" id="CAJVAX010000018">
    <property type="protein sequence ID" value="CAG7646502.1"/>
    <property type="molecule type" value="Genomic_DNA"/>
</dbReference>
<gene>
    <name evidence="2" type="ORF">SBRY_40430</name>
</gene>
<keyword evidence="2" id="KW-0687">Ribonucleoprotein</keyword>
<protein>
    <submittedName>
        <fullName evidence="2">SSU ribosomal protein S6p</fullName>
    </submittedName>
</protein>
<reference evidence="2" key="1">
    <citation type="submission" date="2021-06" db="EMBL/GenBank/DDBJ databases">
        <authorList>
            <person name="Arsene-Ploetze F."/>
        </authorList>
    </citation>
    <scope>NUCLEOTIDE SEQUENCE</scope>
    <source>
        <strain evidence="2">SBRY1</strain>
    </source>
</reference>
<sequence>MAGGRAPGPVAGGARGGRRPAVPGRSRRGRRRQREHRRRLTDGPQRRPRPGGPRRTAPACGTA</sequence>
<dbReference type="AlphaFoldDB" id="A0A9W4MIA2"/>
<name>A0A9W4MIA2_9ACTN</name>
<dbReference type="GO" id="GO:0005840">
    <property type="term" value="C:ribosome"/>
    <property type="evidence" value="ECO:0007669"/>
    <property type="project" value="UniProtKB-KW"/>
</dbReference>
<evidence type="ECO:0000256" key="1">
    <source>
        <dbReference type="SAM" id="MobiDB-lite"/>
    </source>
</evidence>
<feature type="compositionally biased region" description="Basic residues" evidence="1">
    <location>
        <begin position="25"/>
        <end position="39"/>
    </location>
</feature>
<feature type="region of interest" description="Disordered" evidence="1">
    <location>
        <begin position="1"/>
        <end position="63"/>
    </location>
</feature>
<evidence type="ECO:0000313" key="2">
    <source>
        <dbReference type="EMBL" id="CAG7646502.1"/>
    </source>
</evidence>
<accession>A0A9W4MIA2</accession>
<organism evidence="2 3">
    <name type="scientific">Actinacidiphila bryophytorum</name>
    <dbReference type="NCBI Taxonomy" id="1436133"/>
    <lineage>
        <taxon>Bacteria</taxon>
        <taxon>Bacillati</taxon>
        <taxon>Actinomycetota</taxon>
        <taxon>Actinomycetes</taxon>
        <taxon>Kitasatosporales</taxon>
        <taxon>Streptomycetaceae</taxon>
        <taxon>Actinacidiphila</taxon>
    </lineage>
</organism>
<comment type="caution">
    <text evidence="2">The sequence shown here is derived from an EMBL/GenBank/DDBJ whole genome shotgun (WGS) entry which is preliminary data.</text>
</comment>
<feature type="compositionally biased region" description="Gly residues" evidence="1">
    <location>
        <begin position="1"/>
        <end position="15"/>
    </location>
</feature>
<keyword evidence="3" id="KW-1185">Reference proteome</keyword>
<proteinExistence type="predicted"/>
<dbReference type="Proteomes" id="UP001153328">
    <property type="component" value="Unassembled WGS sequence"/>
</dbReference>
<keyword evidence="2" id="KW-0689">Ribosomal protein</keyword>
<evidence type="ECO:0000313" key="3">
    <source>
        <dbReference type="Proteomes" id="UP001153328"/>
    </source>
</evidence>